<dbReference type="InterPro" id="IPR053956">
    <property type="entry name" value="NPC1_MLD"/>
</dbReference>
<gene>
    <name evidence="3" type="ORF">PLOB_00044964</name>
</gene>
<comment type="caution">
    <text evidence="3">The sequence shown here is derived from an EMBL/GenBank/DDBJ whole genome shotgun (WGS) entry which is preliminary data.</text>
</comment>
<dbReference type="PANTHER" id="PTHR45727">
    <property type="entry name" value="NPC INTRACELLULAR CHOLESTEROL TRANSPORTER 1"/>
    <property type="match status" value="1"/>
</dbReference>
<feature type="chain" id="PRO_5046609257" description="NPC1 middle luminal domain-containing protein" evidence="1">
    <location>
        <begin position="22"/>
        <end position="275"/>
    </location>
</feature>
<feature type="domain" description="NPC1 middle luminal" evidence="2">
    <location>
        <begin position="32"/>
        <end position="257"/>
    </location>
</feature>
<dbReference type="PANTHER" id="PTHR45727:SF2">
    <property type="entry name" value="NPC INTRACELLULAR CHOLESTEROL TRANSPORTER 1"/>
    <property type="match status" value="1"/>
</dbReference>
<keyword evidence="1" id="KW-0732">Signal</keyword>
<dbReference type="Proteomes" id="UP001159405">
    <property type="component" value="Unassembled WGS sequence"/>
</dbReference>
<dbReference type="EMBL" id="CALNXK010000078">
    <property type="protein sequence ID" value="CAH3146268.1"/>
    <property type="molecule type" value="Genomic_DNA"/>
</dbReference>
<name>A0ABN8PQW2_9CNID</name>
<evidence type="ECO:0000313" key="4">
    <source>
        <dbReference type="Proteomes" id="UP001159405"/>
    </source>
</evidence>
<proteinExistence type="predicted"/>
<evidence type="ECO:0000313" key="3">
    <source>
        <dbReference type="EMBL" id="CAH3146268.1"/>
    </source>
</evidence>
<organism evidence="3 4">
    <name type="scientific">Porites lobata</name>
    <dbReference type="NCBI Taxonomy" id="104759"/>
    <lineage>
        <taxon>Eukaryota</taxon>
        <taxon>Metazoa</taxon>
        <taxon>Cnidaria</taxon>
        <taxon>Anthozoa</taxon>
        <taxon>Hexacorallia</taxon>
        <taxon>Scleractinia</taxon>
        <taxon>Fungiina</taxon>
        <taxon>Poritidae</taxon>
        <taxon>Porites</taxon>
    </lineage>
</organism>
<sequence length="275" mass="31299">MALTALFLRSIVAVFMMTVLAQDGNSVARKEKEIFGSKFDPFFRTEQLIIRPTRNLPGGYHQFPYNNFIPFGPIFHLDLLNQALDLQNYIANMTVETEDGETVRLQDICFQPKTNVCAVESLFQYFQNNKTRLNKCISVMGYDCDDEPSYDFNAYDYHDHVLDCTSSPTSDDNWKLKESCLSAYGGPIMPDMVLDGFDGKAYQNATTLIITFVVNNHKDTTKLKKAMAWETAFIEYMKGYTKDPKNGNLTISFSAERAIQGERDRETPSVTDITI</sequence>
<evidence type="ECO:0000256" key="1">
    <source>
        <dbReference type="SAM" id="SignalP"/>
    </source>
</evidence>
<protein>
    <recommendedName>
        <fullName evidence="2">NPC1 middle luminal domain-containing protein</fullName>
    </recommendedName>
</protein>
<feature type="signal peptide" evidence="1">
    <location>
        <begin position="1"/>
        <end position="21"/>
    </location>
</feature>
<accession>A0ABN8PQW2</accession>
<dbReference type="Pfam" id="PF22314">
    <property type="entry name" value="NPC1_MLD"/>
    <property type="match status" value="1"/>
</dbReference>
<evidence type="ECO:0000259" key="2">
    <source>
        <dbReference type="Pfam" id="PF22314"/>
    </source>
</evidence>
<keyword evidence="4" id="KW-1185">Reference proteome</keyword>
<reference evidence="3 4" key="1">
    <citation type="submission" date="2022-05" db="EMBL/GenBank/DDBJ databases">
        <authorList>
            <consortium name="Genoscope - CEA"/>
            <person name="William W."/>
        </authorList>
    </citation>
    <scope>NUCLEOTIDE SEQUENCE [LARGE SCALE GENOMIC DNA]</scope>
</reference>